<dbReference type="Proteomes" id="UP000215616">
    <property type="component" value="Unassembled WGS sequence"/>
</dbReference>
<dbReference type="SUPFAM" id="SSF46785">
    <property type="entry name" value="Winged helix' DNA-binding domain"/>
    <property type="match status" value="1"/>
</dbReference>
<keyword evidence="3" id="KW-0804">Transcription</keyword>
<dbReference type="InterPro" id="IPR036390">
    <property type="entry name" value="WH_DNA-bd_sf"/>
</dbReference>
<gene>
    <name evidence="5" type="ORF">B7Z12_11415</name>
</gene>
<dbReference type="Pfam" id="PF00392">
    <property type="entry name" value="GntR"/>
    <property type="match status" value="1"/>
</dbReference>
<dbReference type="Gene3D" id="1.10.10.10">
    <property type="entry name" value="Winged helix-like DNA-binding domain superfamily/Winged helix DNA-binding domain"/>
    <property type="match status" value="1"/>
</dbReference>
<organism evidence="5 6">
    <name type="scientific">Caulobacter vibrioides</name>
    <name type="common">Caulobacter crescentus</name>
    <dbReference type="NCBI Taxonomy" id="155892"/>
    <lineage>
        <taxon>Bacteria</taxon>
        <taxon>Pseudomonadati</taxon>
        <taxon>Pseudomonadota</taxon>
        <taxon>Alphaproteobacteria</taxon>
        <taxon>Caulobacterales</taxon>
        <taxon>Caulobacteraceae</taxon>
        <taxon>Caulobacter</taxon>
    </lineage>
</organism>
<dbReference type="EMBL" id="NCDQ01000172">
    <property type="protein sequence ID" value="OYX02772.1"/>
    <property type="molecule type" value="Genomic_DNA"/>
</dbReference>
<keyword evidence="2" id="KW-0238">DNA-binding</keyword>
<protein>
    <recommendedName>
        <fullName evidence="4">HTH gntR-type domain-containing protein</fullName>
    </recommendedName>
</protein>
<reference evidence="5 6" key="1">
    <citation type="submission" date="2017-03" db="EMBL/GenBank/DDBJ databases">
        <title>Lifting the veil on microbial sulfur biogeochemistry in mining wastewaters.</title>
        <authorList>
            <person name="Kantor R.S."/>
            <person name="Colenbrander Nelson T."/>
            <person name="Marshall S."/>
            <person name="Bennett D."/>
            <person name="Apte S."/>
            <person name="Camacho D."/>
            <person name="Thomas B.C."/>
            <person name="Warren L.A."/>
            <person name="Banfield J.F."/>
        </authorList>
    </citation>
    <scope>NUCLEOTIDE SEQUENCE [LARGE SCALE GENOMIC DNA]</scope>
    <source>
        <strain evidence="5">32-67-7</strain>
    </source>
</reference>
<dbReference type="InterPro" id="IPR000524">
    <property type="entry name" value="Tscrpt_reg_HTH_GntR"/>
</dbReference>
<evidence type="ECO:0000313" key="5">
    <source>
        <dbReference type="EMBL" id="OYX02772.1"/>
    </source>
</evidence>
<accession>A0A258D608</accession>
<evidence type="ECO:0000256" key="2">
    <source>
        <dbReference type="ARBA" id="ARBA00023125"/>
    </source>
</evidence>
<evidence type="ECO:0000259" key="4">
    <source>
        <dbReference type="Pfam" id="PF00392"/>
    </source>
</evidence>
<dbReference type="InterPro" id="IPR036388">
    <property type="entry name" value="WH-like_DNA-bd_sf"/>
</dbReference>
<comment type="caution">
    <text evidence="5">The sequence shown here is derived from an EMBL/GenBank/DDBJ whole genome shotgun (WGS) entry which is preliminary data.</text>
</comment>
<proteinExistence type="predicted"/>
<feature type="domain" description="HTH gntR-type" evidence="4">
    <location>
        <begin position="11"/>
        <end position="62"/>
    </location>
</feature>
<dbReference type="GO" id="GO:0003677">
    <property type="term" value="F:DNA binding"/>
    <property type="evidence" value="ECO:0007669"/>
    <property type="project" value="UniProtKB-KW"/>
</dbReference>
<evidence type="ECO:0000313" key="6">
    <source>
        <dbReference type="Proteomes" id="UP000215616"/>
    </source>
</evidence>
<evidence type="ECO:0000256" key="3">
    <source>
        <dbReference type="ARBA" id="ARBA00023163"/>
    </source>
</evidence>
<keyword evidence="1" id="KW-0805">Transcription regulation</keyword>
<dbReference type="GO" id="GO:0003700">
    <property type="term" value="F:DNA-binding transcription factor activity"/>
    <property type="evidence" value="ECO:0007669"/>
    <property type="project" value="InterPro"/>
</dbReference>
<name>A0A258D608_CAUVI</name>
<evidence type="ECO:0000256" key="1">
    <source>
        <dbReference type="ARBA" id="ARBA00023015"/>
    </source>
</evidence>
<sequence>MRDRDPFDRTLETLRRRLAQAGPMQGAPLPISGLADELGVSPTPVREVLALLAGEDLVVRTPHGYAARLHDPARLAELYDLANVLTTAAAQSQGMELAAFDVADPLTAAQAAPNRALVRACARVQAQLAPLVLAEAQLFGQDEPGGTAVAWKAGKAPLTRAVRRHFSRRAAQSGRILAVALGLIKSPRI</sequence>
<dbReference type="AlphaFoldDB" id="A0A258D608"/>